<protein>
    <submittedName>
        <fullName evidence="1">Uncharacterized protein</fullName>
    </submittedName>
</protein>
<name>A0A2P2JW50_RHIMU</name>
<organism evidence="1">
    <name type="scientific">Rhizophora mucronata</name>
    <name type="common">Asiatic mangrove</name>
    <dbReference type="NCBI Taxonomy" id="61149"/>
    <lineage>
        <taxon>Eukaryota</taxon>
        <taxon>Viridiplantae</taxon>
        <taxon>Streptophyta</taxon>
        <taxon>Embryophyta</taxon>
        <taxon>Tracheophyta</taxon>
        <taxon>Spermatophyta</taxon>
        <taxon>Magnoliopsida</taxon>
        <taxon>eudicotyledons</taxon>
        <taxon>Gunneridae</taxon>
        <taxon>Pentapetalae</taxon>
        <taxon>rosids</taxon>
        <taxon>fabids</taxon>
        <taxon>Malpighiales</taxon>
        <taxon>Rhizophoraceae</taxon>
        <taxon>Rhizophora</taxon>
    </lineage>
</organism>
<reference evidence="1" key="1">
    <citation type="submission" date="2018-02" db="EMBL/GenBank/DDBJ databases">
        <title>Rhizophora mucronata_Transcriptome.</title>
        <authorList>
            <person name="Meera S.P."/>
            <person name="Sreeshan A."/>
            <person name="Augustine A."/>
        </authorList>
    </citation>
    <scope>NUCLEOTIDE SEQUENCE</scope>
    <source>
        <tissue evidence="1">Leaf</tissue>
    </source>
</reference>
<accession>A0A2P2JW50</accession>
<dbReference type="EMBL" id="GGEC01017211">
    <property type="protein sequence ID" value="MBW97694.1"/>
    <property type="molecule type" value="Transcribed_RNA"/>
</dbReference>
<evidence type="ECO:0000313" key="1">
    <source>
        <dbReference type="EMBL" id="MBW97694.1"/>
    </source>
</evidence>
<sequence length="30" mass="3485">MIQWYHLRFQSRHSPEAQEVEQSAILEGGG</sequence>
<dbReference type="AlphaFoldDB" id="A0A2P2JW50"/>
<proteinExistence type="predicted"/>